<keyword evidence="1" id="KW-0812">Transmembrane</keyword>
<protein>
    <submittedName>
        <fullName evidence="2">Uncharacterized protein</fullName>
    </submittedName>
</protein>
<name>A0ABU7DDR6_9TELE</name>
<proteinExistence type="predicted"/>
<dbReference type="Proteomes" id="UP001352852">
    <property type="component" value="Unassembled WGS sequence"/>
</dbReference>
<accession>A0ABU7DDR6</accession>
<evidence type="ECO:0000313" key="2">
    <source>
        <dbReference type="EMBL" id="MED6271828.1"/>
    </source>
</evidence>
<keyword evidence="1" id="KW-0472">Membrane</keyword>
<keyword evidence="1" id="KW-1133">Transmembrane helix</keyword>
<comment type="caution">
    <text evidence="2">The sequence shown here is derived from an EMBL/GenBank/DDBJ whole genome shotgun (WGS) entry which is preliminary data.</text>
</comment>
<feature type="transmembrane region" description="Helical" evidence="1">
    <location>
        <begin position="43"/>
        <end position="60"/>
    </location>
</feature>
<dbReference type="EMBL" id="JAHUTJ010019054">
    <property type="protein sequence ID" value="MED6271828.1"/>
    <property type="molecule type" value="Genomic_DNA"/>
</dbReference>
<sequence>MPARDSFLVAHQKFVPIWDDLLVGSLNSVFLFLALLPTLSPPALFGLFWFLVYVLWISVLPQSRFVLPVSASHSNQLHSVHLHYPIGLFVSPSPESDICFS</sequence>
<evidence type="ECO:0000256" key="1">
    <source>
        <dbReference type="SAM" id="Phobius"/>
    </source>
</evidence>
<feature type="transmembrane region" description="Helical" evidence="1">
    <location>
        <begin position="21"/>
        <end position="37"/>
    </location>
</feature>
<organism evidence="2 3">
    <name type="scientific">Characodon lateralis</name>
    <dbReference type="NCBI Taxonomy" id="208331"/>
    <lineage>
        <taxon>Eukaryota</taxon>
        <taxon>Metazoa</taxon>
        <taxon>Chordata</taxon>
        <taxon>Craniata</taxon>
        <taxon>Vertebrata</taxon>
        <taxon>Euteleostomi</taxon>
        <taxon>Actinopterygii</taxon>
        <taxon>Neopterygii</taxon>
        <taxon>Teleostei</taxon>
        <taxon>Neoteleostei</taxon>
        <taxon>Acanthomorphata</taxon>
        <taxon>Ovalentaria</taxon>
        <taxon>Atherinomorphae</taxon>
        <taxon>Cyprinodontiformes</taxon>
        <taxon>Goodeidae</taxon>
        <taxon>Characodon</taxon>
    </lineage>
</organism>
<keyword evidence="3" id="KW-1185">Reference proteome</keyword>
<evidence type="ECO:0000313" key="3">
    <source>
        <dbReference type="Proteomes" id="UP001352852"/>
    </source>
</evidence>
<gene>
    <name evidence="2" type="ORF">CHARACLAT_024284</name>
</gene>
<reference evidence="2 3" key="1">
    <citation type="submission" date="2021-06" db="EMBL/GenBank/DDBJ databases">
        <authorList>
            <person name="Palmer J.M."/>
        </authorList>
    </citation>
    <scope>NUCLEOTIDE SEQUENCE [LARGE SCALE GENOMIC DNA]</scope>
    <source>
        <strain evidence="2 3">CL_MEX2019</strain>
        <tissue evidence="2">Muscle</tissue>
    </source>
</reference>